<reference evidence="2" key="1">
    <citation type="journal article" date="2020" name="Stud. Mycol.">
        <title>101 Dothideomycetes genomes: a test case for predicting lifestyles and emergence of pathogens.</title>
        <authorList>
            <person name="Haridas S."/>
            <person name="Albert R."/>
            <person name="Binder M."/>
            <person name="Bloem J."/>
            <person name="Labutti K."/>
            <person name="Salamov A."/>
            <person name="Andreopoulos B."/>
            <person name="Baker S."/>
            <person name="Barry K."/>
            <person name="Bills G."/>
            <person name="Bluhm B."/>
            <person name="Cannon C."/>
            <person name="Castanera R."/>
            <person name="Culley D."/>
            <person name="Daum C."/>
            <person name="Ezra D."/>
            <person name="Gonzalez J."/>
            <person name="Henrissat B."/>
            <person name="Kuo A."/>
            <person name="Liang C."/>
            <person name="Lipzen A."/>
            <person name="Lutzoni F."/>
            <person name="Magnuson J."/>
            <person name="Mondo S."/>
            <person name="Nolan M."/>
            <person name="Ohm R."/>
            <person name="Pangilinan J."/>
            <person name="Park H.-J."/>
            <person name="Ramirez L."/>
            <person name="Alfaro M."/>
            <person name="Sun H."/>
            <person name="Tritt A."/>
            <person name="Yoshinaga Y."/>
            <person name="Zwiers L.-H."/>
            <person name="Turgeon B."/>
            <person name="Goodwin S."/>
            <person name="Spatafora J."/>
            <person name="Crous P."/>
            <person name="Grigoriev I."/>
        </authorList>
    </citation>
    <scope>NUCLEOTIDE SEQUENCE</scope>
    <source>
        <strain evidence="2">CBS 183.55</strain>
    </source>
</reference>
<feature type="region of interest" description="Disordered" evidence="1">
    <location>
        <begin position="109"/>
        <end position="156"/>
    </location>
</feature>
<organism evidence="2 3">
    <name type="scientific">Didymella exigua CBS 183.55</name>
    <dbReference type="NCBI Taxonomy" id="1150837"/>
    <lineage>
        <taxon>Eukaryota</taxon>
        <taxon>Fungi</taxon>
        <taxon>Dikarya</taxon>
        <taxon>Ascomycota</taxon>
        <taxon>Pezizomycotina</taxon>
        <taxon>Dothideomycetes</taxon>
        <taxon>Pleosporomycetidae</taxon>
        <taxon>Pleosporales</taxon>
        <taxon>Pleosporineae</taxon>
        <taxon>Didymellaceae</taxon>
        <taxon>Didymella</taxon>
    </lineage>
</organism>
<proteinExistence type="predicted"/>
<feature type="compositionally biased region" description="Polar residues" evidence="1">
    <location>
        <begin position="72"/>
        <end position="85"/>
    </location>
</feature>
<dbReference type="AlphaFoldDB" id="A0A6A5R7J3"/>
<evidence type="ECO:0000313" key="3">
    <source>
        <dbReference type="Proteomes" id="UP000800082"/>
    </source>
</evidence>
<keyword evidence="3" id="KW-1185">Reference proteome</keyword>
<feature type="compositionally biased region" description="Polar residues" evidence="1">
    <location>
        <begin position="131"/>
        <end position="143"/>
    </location>
</feature>
<dbReference type="RefSeq" id="XP_033443423.1">
    <property type="nucleotide sequence ID" value="XM_033589390.1"/>
</dbReference>
<dbReference type="GeneID" id="54347037"/>
<dbReference type="Proteomes" id="UP000800082">
    <property type="component" value="Unassembled WGS sequence"/>
</dbReference>
<dbReference type="OrthoDB" id="3752733at2759"/>
<evidence type="ECO:0000313" key="2">
    <source>
        <dbReference type="EMBL" id="KAF1923170.1"/>
    </source>
</evidence>
<feature type="compositionally biased region" description="Low complexity" evidence="1">
    <location>
        <begin position="43"/>
        <end position="55"/>
    </location>
</feature>
<gene>
    <name evidence="2" type="ORF">M421DRAFT_332186</name>
</gene>
<protein>
    <submittedName>
        <fullName evidence="2">Uncharacterized protein</fullName>
    </submittedName>
</protein>
<dbReference type="EMBL" id="ML979009">
    <property type="protein sequence ID" value="KAF1923170.1"/>
    <property type="molecule type" value="Genomic_DNA"/>
</dbReference>
<evidence type="ECO:0000256" key="1">
    <source>
        <dbReference type="SAM" id="MobiDB-lite"/>
    </source>
</evidence>
<name>A0A6A5R7J3_9PLEO</name>
<feature type="region of interest" description="Disordered" evidence="1">
    <location>
        <begin position="39"/>
        <end position="94"/>
    </location>
</feature>
<sequence>MLCLYICRSQLLCLVSYQSPIMLHIRQKRASKGVTFVKPQTQASSSKLASSSAVARPSKSGPQSARARHVRNASTATSTRASQRHSIAPTKVSNHQRRLASIFMALMPSSPLPTETDAETLEAAQKASIASRAQSTTQQTPSQHRMRTGRQGGSIK</sequence>
<accession>A0A6A5R7J3</accession>